<dbReference type="PROSITE" id="PS50110">
    <property type="entry name" value="RESPONSE_REGULATORY"/>
    <property type="match status" value="1"/>
</dbReference>
<keyword evidence="13" id="KW-1185">Reference proteome</keyword>
<dbReference type="OrthoDB" id="9812490at2"/>
<dbReference type="AlphaFoldDB" id="A0A516Q1Q9"/>
<evidence type="ECO:0000256" key="8">
    <source>
        <dbReference type="PROSITE-ProRule" id="PRU00169"/>
    </source>
</evidence>
<dbReference type="Gene3D" id="3.40.50.2300">
    <property type="match status" value="1"/>
</dbReference>
<dbReference type="GO" id="GO:0005829">
    <property type="term" value="C:cytosol"/>
    <property type="evidence" value="ECO:0007669"/>
    <property type="project" value="TreeGrafter"/>
</dbReference>
<dbReference type="Pfam" id="PF00072">
    <property type="entry name" value="Response_reg"/>
    <property type="match status" value="1"/>
</dbReference>
<evidence type="ECO:0000256" key="2">
    <source>
        <dbReference type="ARBA" id="ARBA00022490"/>
    </source>
</evidence>
<dbReference type="InterPro" id="IPR001867">
    <property type="entry name" value="OmpR/PhoB-type_DNA-bd"/>
</dbReference>
<evidence type="ECO:0000256" key="7">
    <source>
        <dbReference type="ARBA" id="ARBA00023163"/>
    </source>
</evidence>
<evidence type="ECO:0000313" key="13">
    <source>
        <dbReference type="Proteomes" id="UP000319263"/>
    </source>
</evidence>
<dbReference type="Gene3D" id="1.10.10.10">
    <property type="entry name" value="Winged helix-like DNA-binding domain superfamily/Winged helix DNA-binding domain"/>
    <property type="match status" value="1"/>
</dbReference>
<dbReference type="KEGG" id="mik:FOE78_16845"/>
<dbReference type="FunFam" id="1.10.10.10:FF:000018">
    <property type="entry name" value="DNA-binding response regulator ResD"/>
    <property type="match status" value="1"/>
</dbReference>
<evidence type="ECO:0000256" key="9">
    <source>
        <dbReference type="PROSITE-ProRule" id="PRU01091"/>
    </source>
</evidence>
<evidence type="ECO:0000256" key="4">
    <source>
        <dbReference type="ARBA" id="ARBA00023012"/>
    </source>
</evidence>
<keyword evidence="7" id="KW-0804">Transcription</keyword>
<dbReference type="RefSeq" id="WP_143987325.1">
    <property type="nucleotide sequence ID" value="NZ_CP041692.1"/>
</dbReference>
<feature type="domain" description="OmpR/PhoB-type" evidence="11">
    <location>
        <begin position="128"/>
        <end position="227"/>
    </location>
</feature>
<organism evidence="12 13">
    <name type="scientific">Microlunatus elymi</name>
    <dbReference type="NCBI Taxonomy" id="2596828"/>
    <lineage>
        <taxon>Bacteria</taxon>
        <taxon>Bacillati</taxon>
        <taxon>Actinomycetota</taxon>
        <taxon>Actinomycetes</taxon>
        <taxon>Propionibacteriales</taxon>
        <taxon>Propionibacteriaceae</taxon>
        <taxon>Microlunatus</taxon>
    </lineage>
</organism>
<dbReference type="PANTHER" id="PTHR48111:SF21">
    <property type="entry name" value="DNA-BINDING DUAL MASTER TRANSCRIPTIONAL REGULATOR RPAA"/>
    <property type="match status" value="1"/>
</dbReference>
<evidence type="ECO:0000313" key="12">
    <source>
        <dbReference type="EMBL" id="QDP97366.1"/>
    </source>
</evidence>
<dbReference type="Gene3D" id="6.10.250.690">
    <property type="match status" value="1"/>
</dbReference>
<proteinExistence type="predicted"/>
<dbReference type="CDD" id="cd17574">
    <property type="entry name" value="REC_OmpR"/>
    <property type="match status" value="1"/>
</dbReference>
<dbReference type="EMBL" id="CP041692">
    <property type="protein sequence ID" value="QDP97366.1"/>
    <property type="molecule type" value="Genomic_DNA"/>
</dbReference>
<reference evidence="12 13" key="1">
    <citation type="submission" date="2019-07" db="EMBL/GenBank/DDBJ databases">
        <title>Microlunatus dokdonensis sp. nov. isolated from the rhizospheric soil of the wild plant Elymus tsukushiensis.</title>
        <authorList>
            <person name="Ghim S.-Y."/>
            <person name="Hwang Y.-J."/>
            <person name="Son J.-S."/>
            <person name="Shin J.-H."/>
        </authorList>
    </citation>
    <scope>NUCLEOTIDE SEQUENCE [LARGE SCALE GENOMIC DNA]</scope>
    <source>
        <strain evidence="12 13">KUDC0627</strain>
    </source>
</reference>
<dbReference type="SMART" id="SM00862">
    <property type="entry name" value="Trans_reg_C"/>
    <property type="match status" value="1"/>
</dbReference>
<keyword evidence="4" id="KW-0902">Two-component regulatory system</keyword>
<dbReference type="Proteomes" id="UP000319263">
    <property type="component" value="Chromosome"/>
</dbReference>
<keyword evidence="3 8" id="KW-0597">Phosphoprotein</keyword>
<sequence>MRRSILLIEDDPRVRRSLRLALEDESYQVAEAADGAAGLAQVQAGQPDVVLLDLVLPDLDGFEVCRRLRRHSRVPIIVVSARTDSHDVVAGLEAGADDYVTKPLVAKELSARIRALLRRAEPVPEEHPTTLYAQDLQIQVEDGVVLRGDEALSLTHTEFRLLVELALMAGRVCSRELLLERVWGYGYFGDGRLVDVHIRRLRAKVERDPSNPRHVVTARGLGYRLVT</sequence>
<accession>A0A516Q1Q9</accession>
<dbReference type="InterPro" id="IPR036388">
    <property type="entry name" value="WH-like_DNA-bd_sf"/>
</dbReference>
<evidence type="ECO:0000256" key="1">
    <source>
        <dbReference type="ARBA" id="ARBA00004496"/>
    </source>
</evidence>
<evidence type="ECO:0000259" key="11">
    <source>
        <dbReference type="PROSITE" id="PS51755"/>
    </source>
</evidence>
<dbReference type="PROSITE" id="PS51755">
    <property type="entry name" value="OMPR_PHOB"/>
    <property type="match status" value="1"/>
</dbReference>
<feature type="domain" description="Response regulatory" evidence="10">
    <location>
        <begin position="4"/>
        <end position="117"/>
    </location>
</feature>
<dbReference type="SMART" id="SM00448">
    <property type="entry name" value="REC"/>
    <property type="match status" value="1"/>
</dbReference>
<dbReference type="GO" id="GO:0000156">
    <property type="term" value="F:phosphorelay response regulator activity"/>
    <property type="evidence" value="ECO:0007669"/>
    <property type="project" value="TreeGrafter"/>
</dbReference>
<dbReference type="FunFam" id="3.40.50.2300:FF:000021">
    <property type="entry name" value="Two-component system response regulator KdpE"/>
    <property type="match status" value="1"/>
</dbReference>
<dbReference type="InterPro" id="IPR001789">
    <property type="entry name" value="Sig_transdc_resp-reg_receiver"/>
</dbReference>
<dbReference type="Pfam" id="PF00486">
    <property type="entry name" value="Trans_reg_C"/>
    <property type="match status" value="1"/>
</dbReference>
<dbReference type="InterPro" id="IPR039420">
    <property type="entry name" value="WalR-like"/>
</dbReference>
<dbReference type="PANTHER" id="PTHR48111">
    <property type="entry name" value="REGULATOR OF RPOS"/>
    <property type="match status" value="1"/>
</dbReference>
<dbReference type="GO" id="GO:0042802">
    <property type="term" value="F:identical protein binding"/>
    <property type="evidence" value="ECO:0007669"/>
    <property type="project" value="UniProtKB-ARBA"/>
</dbReference>
<keyword evidence="2" id="KW-0963">Cytoplasm</keyword>
<dbReference type="GO" id="GO:0045893">
    <property type="term" value="P:positive regulation of DNA-templated transcription"/>
    <property type="evidence" value="ECO:0007669"/>
    <property type="project" value="UniProtKB-ARBA"/>
</dbReference>
<dbReference type="InterPro" id="IPR011006">
    <property type="entry name" value="CheY-like_superfamily"/>
</dbReference>
<evidence type="ECO:0000256" key="6">
    <source>
        <dbReference type="ARBA" id="ARBA00023125"/>
    </source>
</evidence>
<gene>
    <name evidence="12" type="ORF">FOE78_16845</name>
</gene>
<feature type="DNA-binding region" description="OmpR/PhoB-type" evidence="9">
    <location>
        <begin position="128"/>
        <end position="227"/>
    </location>
</feature>
<evidence type="ECO:0000256" key="5">
    <source>
        <dbReference type="ARBA" id="ARBA00023015"/>
    </source>
</evidence>
<keyword evidence="5" id="KW-0805">Transcription regulation</keyword>
<feature type="modified residue" description="4-aspartylphosphate" evidence="8">
    <location>
        <position position="53"/>
    </location>
</feature>
<evidence type="ECO:0000256" key="3">
    <source>
        <dbReference type="ARBA" id="ARBA00022553"/>
    </source>
</evidence>
<name>A0A516Q1Q9_9ACTN</name>
<dbReference type="SUPFAM" id="SSF52172">
    <property type="entry name" value="CheY-like"/>
    <property type="match status" value="1"/>
</dbReference>
<dbReference type="GO" id="GO:0032993">
    <property type="term" value="C:protein-DNA complex"/>
    <property type="evidence" value="ECO:0007669"/>
    <property type="project" value="TreeGrafter"/>
</dbReference>
<protein>
    <submittedName>
        <fullName evidence="12">Response regulator transcription factor</fullName>
    </submittedName>
</protein>
<keyword evidence="6 9" id="KW-0238">DNA-binding</keyword>
<dbReference type="GO" id="GO:0000987">
    <property type="term" value="F:cis-regulatory region sequence-specific DNA binding"/>
    <property type="evidence" value="ECO:0007669"/>
    <property type="project" value="UniProtKB-ARBA"/>
</dbReference>
<evidence type="ECO:0000259" key="10">
    <source>
        <dbReference type="PROSITE" id="PS50110"/>
    </source>
</evidence>
<dbReference type="CDD" id="cd00383">
    <property type="entry name" value="trans_reg_C"/>
    <property type="match status" value="1"/>
</dbReference>
<comment type="subcellular location">
    <subcellularLocation>
        <location evidence="1">Cytoplasm</location>
    </subcellularLocation>
</comment>